<evidence type="ECO:0000313" key="1">
    <source>
        <dbReference type="EMBL" id="CAK7219885.1"/>
    </source>
</evidence>
<organism evidence="1 2">
    <name type="scientific">Sporothrix curviconia</name>
    <dbReference type="NCBI Taxonomy" id="1260050"/>
    <lineage>
        <taxon>Eukaryota</taxon>
        <taxon>Fungi</taxon>
        <taxon>Dikarya</taxon>
        <taxon>Ascomycota</taxon>
        <taxon>Pezizomycotina</taxon>
        <taxon>Sordariomycetes</taxon>
        <taxon>Sordariomycetidae</taxon>
        <taxon>Ophiostomatales</taxon>
        <taxon>Ophiostomataceae</taxon>
        <taxon>Sporothrix</taxon>
    </lineage>
</organism>
<protein>
    <submittedName>
        <fullName evidence="1">Uncharacterized protein</fullName>
    </submittedName>
</protein>
<evidence type="ECO:0000313" key="2">
    <source>
        <dbReference type="Proteomes" id="UP001642405"/>
    </source>
</evidence>
<keyword evidence="2" id="KW-1185">Reference proteome</keyword>
<gene>
    <name evidence="1" type="ORF">SCUCBS95973_003972</name>
</gene>
<dbReference type="Proteomes" id="UP001642405">
    <property type="component" value="Unassembled WGS sequence"/>
</dbReference>
<reference evidence="1 2" key="1">
    <citation type="submission" date="2024-01" db="EMBL/GenBank/DDBJ databases">
        <authorList>
            <person name="Allen C."/>
            <person name="Tagirdzhanova G."/>
        </authorList>
    </citation>
    <scope>NUCLEOTIDE SEQUENCE [LARGE SCALE GENOMIC DNA]</scope>
</reference>
<name>A0ABP0BKA2_9PEZI</name>
<sequence length="195" mass="21654">MALQSSSPGDLIVIDNNYKERIDIRRQVMTENPSTVMGTMGTPVSKAAVDELYAYLVNYLPARYPSMFLIRGKALYNTVTEKAIPCSPPEDPIEALRSLGETVEDDLFLLQEEAICSTDDGPAYPENSHRLVAFLCCFPSGFDPSSKLGLLLKDIHRPVPSYEKIGPSMERFFKKVAVGQSFRRLNAITSTPAMQ</sequence>
<dbReference type="InterPro" id="IPR021848">
    <property type="entry name" value="HODM_asu-like"/>
</dbReference>
<dbReference type="Pfam" id="PF11927">
    <property type="entry name" value="HODM_asu-like"/>
    <property type="match status" value="1"/>
</dbReference>
<comment type="caution">
    <text evidence="1">The sequence shown here is derived from an EMBL/GenBank/DDBJ whole genome shotgun (WGS) entry which is preliminary data.</text>
</comment>
<dbReference type="EMBL" id="CAWUHB010000018">
    <property type="protein sequence ID" value="CAK7219885.1"/>
    <property type="molecule type" value="Genomic_DNA"/>
</dbReference>
<proteinExistence type="predicted"/>
<accession>A0ABP0BKA2</accession>